<reference evidence="2 3" key="1">
    <citation type="submission" date="2024-02" db="EMBL/GenBank/DDBJ databases">
        <title>Herpetosiphon gulosus NBRC 112829.</title>
        <authorList>
            <person name="Ichikawa N."/>
            <person name="Katano-Makiyama Y."/>
            <person name="Hidaka K."/>
        </authorList>
    </citation>
    <scope>NUCLEOTIDE SEQUENCE [LARGE SCALE GENOMIC DNA]</scope>
    <source>
        <strain evidence="2 3">NBRC 112829</strain>
    </source>
</reference>
<evidence type="ECO:0000313" key="3">
    <source>
        <dbReference type="Proteomes" id="UP001428290"/>
    </source>
</evidence>
<keyword evidence="1" id="KW-0472">Membrane</keyword>
<evidence type="ECO:0000313" key="2">
    <source>
        <dbReference type="EMBL" id="GAA5531240.1"/>
    </source>
</evidence>
<proteinExistence type="predicted"/>
<keyword evidence="3" id="KW-1185">Reference proteome</keyword>
<gene>
    <name evidence="2" type="ORF">Hgul01_05065</name>
</gene>
<protein>
    <submittedName>
        <fullName evidence="2">Uncharacterized protein</fullName>
    </submittedName>
</protein>
<dbReference type="EMBL" id="BAABRU010000038">
    <property type="protein sequence ID" value="GAA5531240.1"/>
    <property type="molecule type" value="Genomic_DNA"/>
</dbReference>
<keyword evidence="1" id="KW-0812">Transmembrane</keyword>
<dbReference type="RefSeq" id="WP_345724813.1">
    <property type="nucleotide sequence ID" value="NZ_BAABRU010000038.1"/>
</dbReference>
<accession>A0ABP9X778</accession>
<dbReference type="Proteomes" id="UP001428290">
    <property type="component" value="Unassembled WGS sequence"/>
</dbReference>
<comment type="caution">
    <text evidence="2">The sequence shown here is derived from an EMBL/GenBank/DDBJ whole genome shotgun (WGS) entry which is preliminary data.</text>
</comment>
<feature type="transmembrane region" description="Helical" evidence="1">
    <location>
        <begin position="57"/>
        <end position="78"/>
    </location>
</feature>
<organism evidence="2 3">
    <name type="scientific">Herpetosiphon gulosus</name>
    <dbReference type="NCBI Taxonomy" id="1973496"/>
    <lineage>
        <taxon>Bacteria</taxon>
        <taxon>Bacillati</taxon>
        <taxon>Chloroflexota</taxon>
        <taxon>Chloroflexia</taxon>
        <taxon>Herpetosiphonales</taxon>
        <taxon>Herpetosiphonaceae</taxon>
        <taxon>Herpetosiphon</taxon>
    </lineage>
</organism>
<evidence type="ECO:0000256" key="1">
    <source>
        <dbReference type="SAM" id="Phobius"/>
    </source>
</evidence>
<sequence>MNTVNPTQSDPHYLILRVNDPHNWFITEFQQTLADHIHILETVPRKDLNDVKLVVEIVNHSVNIAASVAAILTLLWAARDRAARLMPQPDINITTSDGKSINLAHADQELLKSLLGIDDQ</sequence>
<name>A0ABP9X778_9CHLR</name>
<keyword evidence="1" id="KW-1133">Transmembrane helix</keyword>